<dbReference type="InterPro" id="IPR000845">
    <property type="entry name" value="Nucleoside_phosphorylase_d"/>
</dbReference>
<dbReference type="InterPro" id="IPR018099">
    <property type="entry name" value="Purine_phosphorylase-2_CS"/>
</dbReference>
<feature type="binding site" evidence="4">
    <location>
        <position position="190"/>
    </location>
    <ligand>
        <name>substrate</name>
    </ligand>
</feature>
<feature type="site" description="Important for substrate specificity" evidence="4">
    <location>
        <position position="172"/>
    </location>
</feature>
<dbReference type="SUPFAM" id="SSF53167">
    <property type="entry name" value="Purine and uridine phosphorylases"/>
    <property type="match status" value="1"/>
</dbReference>
<evidence type="ECO:0000259" key="5">
    <source>
        <dbReference type="Pfam" id="PF01048"/>
    </source>
</evidence>
<feature type="binding site" evidence="4">
    <location>
        <position position="12"/>
    </location>
    <ligand>
        <name>phosphate</name>
        <dbReference type="ChEBI" id="CHEBI:43474"/>
    </ligand>
</feature>
<feature type="binding site" evidence="4">
    <location>
        <begin position="87"/>
        <end position="88"/>
    </location>
    <ligand>
        <name>phosphate</name>
        <dbReference type="ChEBI" id="CHEBI:43474"/>
    </ligand>
</feature>
<comment type="function">
    <text evidence="4">Purine nucleoside phosphorylase involved in purine salvage.</text>
</comment>
<dbReference type="OMA" id="ADPFCPE"/>
<dbReference type="FunFam" id="3.40.50.1580:FF:000012">
    <property type="entry name" value="Probable 6-oxopurine nucleoside phosphorylase"/>
    <property type="match status" value="1"/>
</dbReference>
<dbReference type="UniPathway" id="UPA00606"/>
<dbReference type="PANTHER" id="PTHR42679">
    <property type="entry name" value="S-METHYL-5'-THIOADENOSINE PHOSPHORYLASE"/>
    <property type="match status" value="1"/>
</dbReference>
<keyword evidence="2 4" id="KW-0808">Transferase</keyword>
<dbReference type="KEGG" id="spu:580214"/>
<dbReference type="CDD" id="cd09010">
    <property type="entry name" value="MTAP_SsMTAPII_like_MTIP"/>
    <property type="match status" value="1"/>
</dbReference>
<keyword evidence="1 4" id="KW-0328">Glycosyltransferase</keyword>
<dbReference type="InParanoid" id="A0A7M7RDW3"/>
<comment type="similarity">
    <text evidence="4">Belongs to the PNP/MTAP phosphorylase family. MTAP subfamily.</text>
</comment>
<dbReference type="GO" id="GO:0005829">
    <property type="term" value="C:cytosol"/>
    <property type="evidence" value="ECO:0000318"/>
    <property type="project" value="GO_Central"/>
</dbReference>
<comment type="pathway">
    <text evidence="4">Purine metabolism; purine nucleoside salvage.</text>
</comment>
<accession>A0A7M7RDW3</accession>
<evidence type="ECO:0000256" key="3">
    <source>
        <dbReference type="ARBA" id="ARBA00022726"/>
    </source>
</evidence>
<dbReference type="Proteomes" id="UP000007110">
    <property type="component" value="Unassembled WGS sequence"/>
</dbReference>
<dbReference type="NCBIfam" id="TIGR01694">
    <property type="entry name" value="MTAP"/>
    <property type="match status" value="1"/>
</dbReference>
<organism evidence="6 7">
    <name type="scientific">Strongylocentrotus purpuratus</name>
    <name type="common">Purple sea urchin</name>
    <dbReference type="NCBI Taxonomy" id="7668"/>
    <lineage>
        <taxon>Eukaryota</taxon>
        <taxon>Metazoa</taxon>
        <taxon>Echinodermata</taxon>
        <taxon>Eleutherozoa</taxon>
        <taxon>Echinozoa</taxon>
        <taxon>Echinoidea</taxon>
        <taxon>Euechinoidea</taxon>
        <taxon>Echinacea</taxon>
        <taxon>Camarodonta</taxon>
        <taxon>Echinidea</taxon>
        <taxon>Strongylocentrotidae</taxon>
        <taxon>Strongylocentrotus</taxon>
    </lineage>
</organism>
<keyword evidence="4" id="KW-0539">Nucleus</keyword>
<dbReference type="GO" id="GO:0005634">
    <property type="term" value="C:nucleus"/>
    <property type="evidence" value="ECO:0007669"/>
    <property type="project" value="UniProtKB-SubCell"/>
</dbReference>
<dbReference type="EnsemblMetazoa" id="XM_780287">
    <property type="protein sequence ID" value="XP_785380"/>
    <property type="gene ID" value="LOC580214"/>
</dbReference>
<feature type="binding site" evidence="4">
    <location>
        <position position="191"/>
    </location>
    <ligand>
        <name>phosphate</name>
        <dbReference type="ChEBI" id="CHEBI:43474"/>
    </ligand>
</feature>
<dbReference type="Pfam" id="PF01048">
    <property type="entry name" value="PNP_UDP_1"/>
    <property type="match status" value="1"/>
</dbReference>
<dbReference type="CTD" id="4507"/>
<evidence type="ECO:0000313" key="6">
    <source>
        <dbReference type="EnsemblMetazoa" id="XP_785380"/>
    </source>
</evidence>
<dbReference type="GO" id="GO:0017061">
    <property type="term" value="F:S-methyl-5-thioadenosine phosphorylase activity"/>
    <property type="evidence" value="ECO:0000318"/>
    <property type="project" value="GO_Central"/>
</dbReference>
<dbReference type="RefSeq" id="XP_785380.2">
    <property type="nucleotide sequence ID" value="XM_780287.4"/>
</dbReference>
<comment type="catalytic activity">
    <reaction evidence="4">
        <text>a purine D-ribonucleoside + phosphate = a purine nucleobase + alpha-D-ribose 1-phosphate</text>
        <dbReference type="Rhea" id="RHEA:19805"/>
        <dbReference type="ChEBI" id="CHEBI:26386"/>
        <dbReference type="ChEBI" id="CHEBI:43474"/>
        <dbReference type="ChEBI" id="CHEBI:57720"/>
        <dbReference type="ChEBI" id="CHEBI:142355"/>
        <dbReference type="EC" id="2.4.2.1"/>
    </reaction>
</comment>
<protein>
    <recommendedName>
        <fullName evidence="4">Purine nucleoside phosphorylase</fullName>
        <shortName evidence="4">PNP</shortName>
        <ecNumber evidence="4">2.4.2.1</ecNumber>
    </recommendedName>
</protein>
<dbReference type="AlphaFoldDB" id="A0A7M7RDW3"/>
<keyword evidence="7" id="KW-1185">Reference proteome</keyword>
<feature type="binding site" evidence="4">
    <location>
        <begin position="214"/>
        <end position="216"/>
    </location>
    <ligand>
        <name>substrate</name>
    </ligand>
</feature>
<proteinExistence type="inferred from homology"/>
<dbReference type="InterPro" id="IPR010044">
    <property type="entry name" value="MTAP"/>
</dbReference>
<name>A0A7M7RDW3_STRPU</name>
<reference evidence="6" key="2">
    <citation type="submission" date="2021-01" db="UniProtKB">
        <authorList>
            <consortium name="EnsemblMetazoa"/>
        </authorList>
    </citation>
    <scope>IDENTIFICATION</scope>
</reference>
<dbReference type="InterPro" id="IPR035994">
    <property type="entry name" value="Nucleoside_phosphorylase_sf"/>
</dbReference>
<dbReference type="HAMAP" id="MF_01963">
    <property type="entry name" value="MTAP"/>
    <property type="match status" value="1"/>
</dbReference>
<dbReference type="PANTHER" id="PTHR42679:SF2">
    <property type="entry name" value="S-METHYL-5'-THIOADENOSINE PHOSPHORYLASE"/>
    <property type="match status" value="1"/>
</dbReference>
<evidence type="ECO:0000256" key="4">
    <source>
        <dbReference type="HAMAP-Rule" id="MF_03155"/>
    </source>
</evidence>
<comment type="miscellaneous">
    <text evidence="4">Although this enzyme belongs to the family of MTA phosphorylases based on sequence homology, it lacks several conserved amino acids in the substrate binding pocket that confer specificity towards MTA.</text>
</comment>
<evidence type="ECO:0000256" key="1">
    <source>
        <dbReference type="ARBA" id="ARBA00022676"/>
    </source>
</evidence>
<dbReference type="GO" id="GO:0019509">
    <property type="term" value="P:L-methionine salvage from methylthioadenosine"/>
    <property type="evidence" value="ECO:0000318"/>
    <property type="project" value="GO_Central"/>
</dbReference>
<keyword evidence="3 4" id="KW-0660">Purine salvage</keyword>
<feature type="site" description="Important for substrate specificity" evidence="4">
    <location>
        <position position="227"/>
    </location>
</feature>
<comment type="subcellular location">
    <subcellularLocation>
        <location evidence="4">Cytoplasm</location>
    </subcellularLocation>
    <subcellularLocation>
        <location evidence="4">Nucleus</location>
    </subcellularLocation>
</comment>
<dbReference type="PROSITE" id="PS01240">
    <property type="entry name" value="PNP_MTAP_2"/>
    <property type="match status" value="1"/>
</dbReference>
<reference evidence="7" key="1">
    <citation type="submission" date="2015-02" db="EMBL/GenBank/DDBJ databases">
        <title>Genome sequencing for Strongylocentrotus purpuratus.</title>
        <authorList>
            <person name="Murali S."/>
            <person name="Liu Y."/>
            <person name="Vee V."/>
            <person name="English A."/>
            <person name="Wang M."/>
            <person name="Skinner E."/>
            <person name="Han Y."/>
            <person name="Muzny D.M."/>
            <person name="Worley K.C."/>
            <person name="Gibbs R.A."/>
        </authorList>
    </citation>
    <scope>NUCLEOTIDE SEQUENCE</scope>
</reference>
<comment type="subunit">
    <text evidence="4">Homotrimer.</text>
</comment>
<dbReference type="OrthoDB" id="431409at2759"/>
<evidence type="ECO:0000256" key="2">
    <source>
        <dbReference type="ARBA" id="ARBA00022679"/>
    </source>
</evidence>
<dbReference type="GO" id="GO:0006166">
    <property type="term" value="P:purine ribonucleoside salvage"/>
    <property type="evidence" value="ECO:0007669"/>
    <property type="project" value="UniProtKB-UniRule"/>
</dbReference>
<dbReference type="GeneID" id="580214"/>
<feature type="binding site" evidence="4">
    <location>
        <begin position="54"/>
        <end position="55"/>
    </location>
    <ligand>
        <name>phosphate</name>
        <dbReference type="ChEBI" id="CHEBI:43474"/>
    </ligand>
</feature>
<feature type="domain" description="Nucleoside phosphorylase" evidence="5">
    <location>
        <begin position="5"/>
        <end position="249"/>
    </location>
</feature>
<dbReference type="FunCoup" id="A0A7M7RDW3">
    <property type="interactions" value="1118"/>
</dbReference>
<dbReference type="EC" id="2.4.2.1" evidence="4"/>
<evidence type="ECO:0000313" key="7">
    <source>
        <dbReference type="Proteomes" id="UP000007110"/>
    </source>
</evidence>
<dbReference type="Gene3D" id="3.40.50.1580">
    <property type="entry name" value="Nucleoside phosphorylase domain"/>
    <property type="match status" value="1"/>
</dbReference>
<keyword evidence="4" id="KW-0963">Cytoplasm</keyword>
<sequence>MSAVKIGIIGGSGLDDPDILHSRHEKFVDTPYGKPSDALTIGQIEGVDCVLLARHGRKHDIMPSKINFRANVYALKQEGCTHLVVTTACGSLQEQIAPGHIVVPDQFIDRTYKRIQTYYDGEEGSPKGISHIAMHSPFCERTREHLIASVKSLGLTCHEKGTVVTMEGPRFSSRAESKMYRILGGDVINMTTVPEVILAKEQGLCYAAIALPTDYDSWRESEESVSLDVVMKTFAMNAANGKKVLLDVIPKIAKEDWTETIQGHVATAKEAIM</sequence>